<accession>A0A0D2K766</accession>
<dbReference type="Proteomes" id="UP000053411">
    <property type="component" value="Unassembled WGS sequence"/>
</dbReference>
<evidence type="ECO:0000256" key="1">
    <source>
        <dbReference type="SAM" id="MobiDB-lite"/>
    </source>
</evidence>
<name>A0A0D2K766_9EURO</name>
<proteinExistence type="predicted"/>
<reference evidence="2 3" key="1">
    <citation type="submission" date="2015-01" db="EMBL/GenBank/DDBJ databases">
        <title>The Genome Sequence of Fonsecaea multimorphosa CBS 102226.</title>
        <authorList>
            <consortium name="The Broad Institute Genomics Platform"/>
            <person name="Cuomo C."/>
            <person name="de Hoog S."/>
            <person name="Gorbushina A."/>
            <person name="Stielow B."/>
            <person name="Teixiera M."/>
            <person name="Abouelleil A."/>
            <person name="Chapman S.B."/>
            <person name="Priest M."/>
            <person name="Young S.K."/>
            <person name="Wortman J."/>
            <person name="Nusbaum C."/>
            <person name="Birren B."/>
        </authorList>
    </citation>
    <scope>NUCLEOTIDE SEQUENCE [LARGE SCALE GENOMIC DNA]</scope>
    <source>
        <strain evidence="2 3">CBS 102226</strain>
    </source>
</reference>
<dbReference type="RefSeq" id="XP_016626306.1">
    <property type="nucleotide sequence ID" value="XM_016782551.1"/>
</dbReference>
<keyword evidence="3" id="KW-1185">Reference proteome</keyword>
<feature type="compositionally biased region" description="Basic and acidic residues" evidence="1">
    <location>
        <begin position="82"/>
        <end position="91"/>
    </location>
</feature>
<evidence type="ECO:0000313" key="3">
    <source>
        <dbReference type="Proteomes" id="UP000053411"/>
    </source>
</evidence>
<dbReference type="VEuPathDB" id="FungiDB:Z520_12064"/>
<feature type="region of interest" description="Disordered" evidence="1">
    <location>
        <begin position="53"/>
        <end position="128"/>
    </location>
</feature>
<dbReference type="AlphaFoldDB" id="A0A0D2K766"/>
<dbReference type="GeneID" id="27717810"/>
<evidence type="ECO:0000313" key="2">
    <source>
        <dbReference type="EMBL" id="KIX92183.1"/>
    </source>
</evidence>
<sequence length="144" mass="15508">MPKYMAILVNCQALVYKNAQGSGSPKIYLSTTRDAVRRLLVPVTHFHISLVGSQRTKKEGTLIPGQGLGCLQPVRNGPEGDDGNHDGSKSFEDEDPAPRSVPSDAIHVTSRRSKESGDGASQDQGRRVEIEASLKVVTFVEHAG</sequence>
<dbReference type="EMBL" id="KN848108">
    <property type="protein sequence ID" value="KIX92183.1"/>
    <property type="molecule type" value="Genomic_DNA"/>
</dbReference>
<gene>
    <name evidence="2" type="ORF">Z520_12064</name>
</gene>
<protein>
    <submittedName>
        <fullName evidence="2">Uncharacterized protein</fullName>
    </submittedName>
</protein>
<organism evidence="2 3">
    <name type="scientific">Fonsecaea multimorphosa CBS 102226</name>
    <dbReference type="NCBI Taxonomy" id="1442371"/>
    <lineage>
        <taxon>Eukaryota</taxon>
        <taxon>Fungi</taxon>
        <taxon>Dikarya</taxon>
        <taxon>Ascomycota</taxon>
        <taxon>Pezizomycotina</taxon>
        <taxon>Eurotiomycetes</taxon>
        <taxon>Chaetothyriomycetidae</taxon>
        <taxon>Chaetothyriales</taxon>
        <taxon>Herpotrichiellaceae</taxon>
        <taxon>Fonsecaea</taxon>
    </lineage>
</organism>